<dbReference type="RefSeq" id="WP_174496445.1">
    <property type="nucleotide sequence ID" value="NZ_CADDWK010000007.1"/>
</dbReference>
<dbReference type="Proteomes" id="UP000581688">
    <property type="component" value="Unassembled WGS sequence"/>
</dbReference>
<gene>
    <name evidence="2" type="ORF">HNQ94_000270</name>
</gene>
<dbReference type="AlphaFoldDB" id="A0A841PSR6"/>
<accession>A0A841PSR6</accession>
<evidence type="ECO:0000256" key="1">
    <source>
        <dbReference type="SAM" id="Phobius"/>
    </source>
</evidence>
<protein>
    <submittedName>
        <fullName evidence="2">Vacuolar-type H+-ATPase subunit I/STV1</fullName>
    </submittedName>
</protein>
<dbReference type="InterPro" id="IPR035168">
    <property type="entry name" value="DUF5317"/>
</dbReference>
<feature type="transmembrane region" description="Helical" evidence="1">
    <location>
        <begin position="82"/>
        <end position="100"/>
    </location>
</feature>
<feature type="transmembrane region" description="Helical" evidence="1">
    <location>
        <begin position="53"/>
        <end position="75"/>
    </location>
</feature>
<comment type="caution">
    <text evidence="2">The sequence shown here is derived from an EMBL/GenBank/DDBJ whole genome shotgun (WGS) entry which is preliminary data.</text>
</comment>
<organism evidence="2 3">
    <name type="scientific">Salirhabdus euzebyi</name>
    <dbReference type="NCBI Taxonomy" id="394506"/>
    <lineage>
        <taxon>Bacteria</taxon>
        <taxon>Bacillati</taxon>
        <taxon>Bacillota</taxon>
        <taxon>Bacilli</taxon>
        <taxon>Bacillales</taxon>
        <taxon>Bacillaceae</taxon>
        <taxon>Salirhabdus</taxon>
    </lineage>
</organism>
<keyword evidence="1" id="KW-0812">Transmembrane</keyword>
<keyword evidence="3" id="KW-1185">Reference proteome</keyword>
<keyword evidence="1" id="KW-0472">Membrane</keyword>
<dbReference type="EMBL" id="JACHGH010000001">
    <property type="protein sequence ID" value="MBB6451849.1"/>
    <property type="molecule type" value="Genomic_DNA"/>
</dbReference>
<keyword evidence="1" id="KW-1133">Transmembrane helix</keyword>
<sequence length="200" mass="22504">MVFDGIVFSLLVGFIRRGTLKGIVDLHLKFGWIFPILLLVQFIIYAYQEKSPFLGAISGYLFILIYILGLVFLYLNRSQKGLWLIFIGVFLNFIVMALNGGRMPVSLEASAILDPMYAEALVNGLYAKHAALTESTIFGFLGDVIPITDPYPRDQVISIGDIIMNVGIFIFIQQLMLKHRRAFFVSRKLFKGGEGNEKIS</sequence>
<evidence type="ECO:0000313" key="2">
    <source>
        <dbReference type="EMBL" id="MBB6451849.1"/>
    </source>
</evidence>
<evidence type="ECO:0000313" key="3">
    <source>
        <dbReference type="Proteomes" id="UP000581688"/>
    </source>
</evidence>
<dbReference type="Pfam" id="PF17248">
    <property type="entry name" value="DUF5317"/>
    <property type="match status" value="1"/>
</dbReference>
<reference evidence="2 3" key="1">
    <citation type="submission" date="2020-08" db="EMBL/GenBank/DDBJ databases">
        <title>Genomic Encyclopedia of Type Strains, Phase IV (KMG-IV): sequencing the most valuable type-strain genomes for metagenomic binning, comparative biology and taxonomic classification.</title>
        <authorList>
            <person name="Goeker M."/>
        </authorList>
    </citation>
    <scope>NUCLEOTIDE SEQUENCE [LARGE SCALE GENOMIC DNA]</scope>
    <source>
        <strain evidence="2 3">DSM 19612</strain>
    </source>
</reference>
<feature type="transmembrane region" description="Helical" evidence="1">
    <location>
        <begin position="156"/>
        <end position="177"/>
    </location>
</feature>
<feature type="transmembrane region" description="Helical" evidence="1">
    <location>
        <begin position="26"/>
        <end position="47"/>
    </location>
</feature>
<proteinExistence type="predicted"/>
<name>A0A841PSR6_9BACI</name>